<keyword evidence="1" id="KW-1185">Reference proteome</keyword>
<sequence>MKVQRFKDRVQIHRNHSLSITHLTVDDTGKYRCLSNTIQLTVEGCYVLGNERSVEVSRYSGDSVFLSCLIKCSTRHNPASEIRWKLPNHREVNNSTGLKTPDGGGFHMFDTNSGNLTLLISDLTEKDEGLYSCWINENQHKSFSLTIKGCALPDHHPHIVMISDVGESVLLPCFCEDPQTKPKHFEWRRSAENETLLSDVEELNSRFQTIRDSAHNLSLWIWNLTEADGGVYTCTVNGKHSTNIHLTLTAKTNPEDFTSNTLTCSLISLICLMLILLVTRCIYWRFTTEKERSRRVIQRTDDEDAVTYSTVTLIKGRKTAEKQQQQDDVIYARVAPNKAEAAGDFTYSPIVYSKPQNPEVSSVYASVQKDKK</sequence>
<protein>
    <submittedName>
        <fullName evidence="2">Contactin-2-like isoform X1</fullName>
    </submittedName>
</protein>
<evidence type="ECO:0000313" key="2">
    <source>
        <dbReference type="RefSeq" id="XP_073795592.1"/>
    </source>
</evidence>
<dbReference type="Proteomes" id="UP000000437">
    <property type="component" value="Chromosome 23"/>
</dbReference>
<reference evidence="2" key="1">
    <citation type="submission" date="2025-08" db="UniProtKB">
        <authorList>
            <consortium name="RefSeq"/>
        </authorList>
    </citation>
    <scope>IDENTIFICATION</scope>
    <source>
        <strain evidence="2">Tuebingen</strain>
        <tissue evidence="2">Fibroblasts and whole tissue</tissue>
    </source>
</reference>
<dbReference type="RefSeq" id="XP_073795592.1">
    <property type="nucleotide sequence ID" value="XM_073939491.1"/>
</dbReference>
<proteinExistence type="predicted"/>
<organism evidence="1 2">
    <name type="scientific">Danio rerio</name>
    <name type="common">Zebrafish</name>
    <name type="synonym">Brachydanio rerio</name>
    <dbReference type="NCBI Taxonomy" id="7955"/>
    <lineage>
        <taxon>Eukaryota</taxon>
        <taxon>Metazoa</taxon>
        <taxon>Chordata</taxon>
        <taxon>Craniata</taxon>
        <taxon>Vertebrata</taxon>
        <taxon>Euteleostomi</taxon>
        <taxon>Actinopterygii</taxon>
        <taxon>Neopterygii</taxon>
        <taxon>Teleostei</taxon>
        <taxon>Ostariophysi</taxon>
        <taxon>Cypriniformes</taxon>
        <taxon>Danionidae</taxon>
        <taxon>Danioninae</taxon>
        <taxon>Danio</taxon>
    </lineage>
</organism>
<evidence type="ECO:0000313" key="1">
    <source>
        <dbReference type="Proteomes" id="UP000000437"/>
    </source>
</evidence>
<name>A0AC58IMX7_DANRE</name>
<accession>A0AC58IMX7</accession>
<gene>
    <name evidence="2" type="primary">LOC103909728</name>
</gene>